<dbReference type="Proteomes" id="UP000198855">
    <property type="component" value="Unassembled WGS sequence"/>
</dbReference>
<evidence type="ECO:0000256" key="2">
    <source>
        <dbReference type="SAM" id="SignalP"/>
    </source>
</evidence>
<evidence type="ECO:0008006" key="5">
    <source>
        <dbReference type="Google" id="ProtNLM"/>
    </source>
</evidence>
<evidence type="ECO:0000256" key="1">
    <source>
        <dbReference type="SAM" id="Coils"/>
    </source>
</evidence>
<feature type="chain" id="PRO_5011704294" description="Lipoprotein" evidence="2">
    <location>
        <begin position="27"/>
        <end position="232"/>
    </location>
</feature>
<dbReference type="RefSeq" id="WP_091180964.1">
    <property type="nucleotide sequence ID" value="NZ_FOMT01000001.1"/>
</dbReference>
<keyword evidence="4" id="KW-1185">Reference proteome</keyword>
<dbReference type="EMBL" id="FOMT01000001">
    <property type="protein sequence ID" value="SFD61624.1"/>
    <property type="molecule type" value="Genomic_DNA"/>
</dbReference>
<dbReference type="STRING" id="1045775.SAMN05216378_0666"/>
<feature type="coiled-coil region" evidence="1">
    <location>
        <begin position="134"/>
        <end position="180"/>
    </location>
</feature>
<organism evidence="3 4">
    <name type="scientific">Paenibacillus catalpae</name>
    <dbReference type="NCBI Taxonomy" id="1045775"/>
    <lineage>
        <taxon>Bacteria</taxon>
        <taxon>Bacillati</taxon>
        <taxon>Bacillota</taxon>
        <taxon>Bacilli</taxon>
        <taxon>Bacillales</taxon>
        <taxon>Paenibacillaceae</taxon>
        <taxon>Paenibacillus</taxon>
    </lineage>
</organism>
<reference evidence="4" key="1">
    <citation type="submission" date="2016-10" db="EMBL/GenBank/DDBJ databases">
        <authorList>
            <person name="Varghese N."/>
            <person name="Submissions S."/>
        </authorList>
    </citation>
    <scope>NUCLEOTIDE SEQUENCE [LARGE SCALE GENOMIC DNA]</scope>
    <source>
        <strain evidence="4">CGMCC 1.10784</strain>
    </source>
</reference>
<feature type="signal peptide" evidence="2">
    <location>
        <begin position="1"/>
        <end position="26"/>
    </location>
</feature>
<dbReference type="OrthoDB" id="2593402at2"/>
<accession>A0A1I1TSX4</accession>
<sequence>MKTFKHTLITVLIAALPLTLAACSNASRPPEEWLNLSIAGLAGTDQYAFSGQTTIYTAEGFANAPRTFQGHIEEHTKLHAQNEDGEELSWSPIELLEKLKKADKKVSFNEAASTADLVALHVELNDKDANKLWKDQLQEEMNALESKAPLQEGAYKDAWMKEFNQSRKQMDNMLKSLQVKSQYDVLIDRGSLVPLKLAEHTIFHYSLSGKDKQEKRDTNVSFNSFDGTGTVQ</sequence>
<keyword evidence="1" id="KW-0175">Coiled coil</keyword>
<protein>
    <recommendedName>
        <fullName evidence="5">Lipoprotein</fullName>
    </recommendedName>
</protein>
<dbReference type="AlphaFoldDB" id="A0A1I1TSX4"/>
<proteinExistence type="predicted"/>
<evidence type="ECO:0000313" key="4">
    <source>
        <dbReference type="Proteomes" id="UP000198855"/>
    </source>
</evidence>
<dbReference type="PROSITE" id="PS51257">
    <property type="entry name" value="PROKAR_LIPOPROTEIN"/>
    <property type="match status" value="1"/>
</dbReference>
<gene>
    <name evidence="3" type="ORF">SAMN05216378_0666</name>
</gene>
<keyword evidence="2" id="KW-0732">Signal</keyword>
<evidence type="ECO:0000313" key="3">
    <source>
        <dbReference type="EMBL" id="SFD61624.1"/>
    </source>
</evidence>
<name>A0A1I1TSX4_9BACL</name>